<gene>
    <name evidence="1" type="ORF">C7383_105324</name>
</gene>
<dbReference type="EMBL" id="QGGY01000005">
    <property type="protein sequence ID" value="PWJ76286.1"/>
    <property type="molecule type" value="Genomic_DNA"/>
</dbReference>
<protein>
    <recommendedName>
        <fullName evidence="3">DUF177 domain-containing protein</fullName>
    </recommendedName>
</protein>
<reference evidence="1 2" key="1">
    <citation type="submission" date="2018-05" db="EMBL/GenBank/DDBJ databases">
        <authorList>
            <person name="Goeker M."/>
            <person name="Huntemann M."/>
            <person name="Clum A."/>
            <person name="Pillay M."/>
            <person name="Palaniappan K."/>
            <person name="Varghese N."/>
            <person name="Mikhailova N."/>
            <person name="Stamatis D."/>
            <person name="Reddy T."/>
            <person name="Daum C."/>
            <person name="Shapiro N."/>
            <person name="Ivanova N."/>
            <person name="Kyrpides N."/>
            <person name="Woyke T."/>
        </authorList>
    </citation>
    <scope>NUCLEOTIDE SEQUENCE [LARGE SCALE GENOMIC DNA]</scope>
    <source>
        <strain evidence="1 2">DSM 26524</strain>
    </source>
</reference>
<dbReference type="PANTHER" id="PTHR34374:SF1">
    <property type="entry name" value="LARGE RIBOSOMAL RNA SUBUNIT ACCUMULATION PROTEIN YCED HOMOLOG 1, CHLOROPLASTIC"/>
    <property type="match status" value="1"/>
</dbReference>
<dbReference type="Proteomes" id="UP000245412">
    <property type="component" value="Unassembled WGS sequence"/>
</dbReference>
<dbReference type="PANTHER" id="PTHR34374">
    <property type="entry name" value="LARGE RIBOSOMAL RNA SUBUNIT ACCUMULATION PROTEIN YCED HOMOLOG 1, CHLOROPLASTIC"/>
    <property type="match status" value="1"/>
</dbReference>
<comment type="caution">
    <text evidence="1">The sequence shown here is derived from an EMBL/GenBank/DDBJ whole genome shotgun (WGS) entry which is preliminary data.</text>
</comment>
<accession>A0AB73T5H0</accession>
<evidence type="ECO:0000313" key="2">
    <source>
        <dbReference type="Proteomes" id="UP000245412"/>
    </source>
</evidence>
<evidence type="ECO:0008006" key="3">
    <source>
        <dbReference type="Google" id="ProtNLM"/>
    </source>
</evidence>
<keyword evidence="2" id="KW-1185">Reference proteome</keyword>
<name>A0AB73T5H0_9FIRM</name>
<dbReference type="InterPro" id="IPR003772">
    <property type="entry name" value="YceD"/>
</dbReference>
<dbReference type="AlphaFoldDB" id="A0AB73T5H0"/>
<evidence type="ECO:0000313" key="1">
    <source>
        <dbReference type="EMBL" id="PWJ76286.1"/>
    </source>
</evidence>
<dbReference type="Pfam" id="PF02620">
    <property type="entry name" value="YceD"/>
    <property type="match status" value="1"/>
</dbReference>
<sequence>MIDLTKVLNSDGKEIHAEEMIGFETFVSRLGEFPITSSTPVSLTIKNKGNQELQLSGMVTLHVLIPCSRCLEDVDTEFVIEFDKELDMKMDDGERQKALDEHSYIEGYNLDVDELVYGEILVNWPVKVLCKEDCKGICSVCGTNLNLSTCSCETTDLDPRMAKIRDIFSKFKEV</sequence>
<organism evidence="1 2">
    <name type="scientific">Murimonas intestini</name>
    <dbReference type="NCBI Taxonomy" id="1337051"/>
    <lineage>
        <taxon>Bacteria</taxon>
        <taxon>Bacillati</taxon>
        <taxon>Bacillota</taxon>
        <taxon>Clostridia</taxon>
        <taxon>Lachnospirales</taxon>
        <taxon>Lachnospiraceae</taxon>
        <taxon>Murimonas</taxon>
    </lineage>
</organism>
<proteinExistence type="predicted"/>
<dbReference type="RefSeq" id="WP_109626334.1">
    <property type="nucleotide sequence ID" value="NZ_CABJAT010000005.1"/>
</dbReference>